<evidence type="ECO:0000313" key="3">
    <source>
        <dbReference type="Proteomes" id="UP000189229"/>
    </source>
</evidence>
<dbReference type="Proteomes" id="UP000189229">
    <property type="component" value="Unassembled WGS sequence"/>
</dbReference>
<evidence type="ECO:0000313" key="2">
    <source>
        <dbReference type="EMBL" id="OOK70834.1"/>
    </source>
</evidence>
<sequence>MAEFESAVGMFANTVLLPVDLAPDAQLRAQLQRQAVATQEVLNRQDVTLADVLTDTPVPAGVSPLEFLFVLESTDYGALALPDCGVRHLWPQPAQAKCPLTLFVLEREAGPTASGSTPRARSTATGSKRPPSCFIARWTCSSATARAR</sequence>
<gene>
    <name evidence="2" type="ORF">BZL30_6364</name>
</gene>
<feature type="region of interest" description="Disordered" evidence="1">
    <location>
        <begin position="110"/>
        <end position="129"/>
    </location>
</feature>
<reference evidence="2 3" key="1">
    <citation type="submission" date="2017-02" db="EMBL/GenBank/DDBJ databases">
        <title>Complete genome sequences of Mycobacterium kansasii strains isolated from rhesus macaques.</title>
        <authorList>
            <person name="Panda A."/>
            <person name="Nagaraj S."/>
            <person name="Zhao X."/>
            <person name="Tettelin H."/>
            <person name="Detolla L.J."/>
        </authorList>
    </citation>
    <scope>NUCLEOTIDE SEQUENCE [LARGE SCALE GENOMIC DNA]</scope>
    <source>
        <strain evidence="2 3">11-3813</strain>
    </source>
</reference>
<dbReference type="SUPFAM" id="SSF52777">
    <property type="entry name" value="CoA-dependent acyltransferases"/>
    <property type="match status" value="1"/>
</dbReference>
<comment type="caution">
    <text evidence="2">The sequence shown here is derived from an EMBL/GenBank/DDBJ whole genome shotgun (WGS) entry which is preliminary data.</text>
</comment>
<organism evidence="2 3">
    <name type="scientific">Mycobacterium kansasii</name>
    <dbReference type="NCBI Taxonomy" id="1768"/>
    <lineage>
        <taxon>Bacteria</taxon>
        <taxon>Bacillati</taxon>
        <taxon>Actinomycetota</taxon>
        <taxon>Actinomycetes</taxon>
        <taxon>Mycobacteriales</taxon>
        <taxon>Mycobacteriaceae</taxon>
        <taxon>Mycobacterium</taxon>
    </lineage>
</organism>
<name>A0A1V3WV45_MYCKA</name>
<accession>A0A1V3WV45</accession>
<proteinExistence type="predicted"/>
<dbReference type="Gene3D" id="3.30.559.30">
    <property type="entry name" value="Nonribosomal peptide synthetase, condensation domain"/>
    <property type="match status" value="1"/>
</dbReference>
<feature type="compositionally biased region" description="Polar residues" evidence="1">
    <location>
        <begin position="113"/>
        <end position="126"/>
    </location>
</feature>
<evidence type="ECO:0000256" key="1">
    <source>
        <dbReference type="SAM" id="MobiDB-lite"/>
    </source>
</evidence>
<dbReference type="EMBL" id="MVBM01000006">
    <property type="protein sequence ID" value="OOK70834.1"/>
    <property type="molecule type" value="Genomic_DNA"/>
</dbReference>
<protein>
    <submittedName>
        <fullName evidence="2">Amino acid adenylation domain protein</fullName>
    </submittedName>
</protein>
<dbReference type="AlphaFoldDB" id="A0A1V3WV45"/>